<feature type="transmembrane region" description="Helical" evidence="1">
    <location>
        <begin position="7"/>
        <end position="30"/>
    </location>
</feature>
<gene>
    <name evidence="2" type="ORF">FB558_4051</name>
</gene>
<name>A0A543DQB1_9PSEU</name>
<sequence length="232" mass="24055">MAFSRLGGLAAIGFAVLLLGTNLVLVPAGLPTFGAETGEVSDFFTTNTTLVGVTSALTPLVWIAAVLFGAAALRVLWPAERAQGAAWSLVGFAGLLLQNATFTGLIATRLALTTTAQDGTAAATLWALQEALLTLNGTYLATAMVGLSVAGLRTRLIRPWHAMLGLLAAALQFGGAVVVPPVIDDPGPLGFLGLTGWLLWVVWIAGYGVVLIRRGDRFSPAQRQPQPAPTTP</sequence>
<dbReference type="EMBL" id="VFPA01000002">
    <property type="protein sequence ID" value="TQM11488.1"/>
    <property type="molecule type" value="Genomic_DNA"/>
</dbReference>
<organism evidence="2 3">
    <name type="scientific">Pseudonocardia kunmingensis</name>
    <dbReference type="NCBI Taxonomy" id="630975"/>
    <lineage>
        <taxon>Bacteria</taxon>
        <taxon>Bacillati</taxon>
        <taxon>Actinomycetota</taxon>
        <taxon>Actinomycetes</taxon>
        <taxon>Pseudonocardiales</taxon>
        <taxon>Pseudonocardiaceae</taxon>
        <taxon>Pseudonocardia</taxon>
    </lineage>
</organism>
<keyword evidence="1" id="KW-1133">Transmembrane helix</keyword>
<feature type="transmembrane region" description="Helical" evidence="1">
    <location>
        <begin position="50"/>
        <end position="77"/>
    </location>
</feature>
<feature type="transmembrane region" description="Helical" evidence="1">
    <location>
        <begin position="189"/>
        <end position="212"/>
    </location>
</feature>
<feature type="transmembrane region" description="Helical" evidence="1">
    <location>
        <begin position="164"/>
        <end position="183"/>
    </location>
</feature>
<evidence type="ECO:0000313" key="3">
    <source>
        <dbReference type="Proteomes" id="UP000315677"/>
    </source>
</evidence>
<feature type="transmembrane region" description="Helical" evidence="1">
    <location>
        <begin position="89"/>
        <end position="112"/>
    </location>
</feature>
<feature type="transmembrane region" description="Helical" evidence="1">
    <location>
        <begin position="132"/>
        <end position="152"/>
    </location>
</feature>
<evidence type="ECO:0008006" key="4">
    <source>
        <dbReference type="Google" id="ProtNLM"/>
    </source>
</evidence>
<evidence type="ECO:0000313" key="2">
    <source>
        <dbReference type="EMBL" id="TQM11488.1"/>
    </source>
</evidence>
<keyword evidence="1" id="KW-0812">Transmembrane</keyword>
<keyword evidence="1" id="KW-0472">Membrane</keyword>
<dbReference type="RefSeq" id="WP_211366696.1">
    <property type="nucleotide sequence ID" value="NZ_VFPA01000002.1"/>
</dbReference>
<proteinExistence type="predicted"/>
<accession>A0A543DQB1</accession>
<protein>
    <recommendedName>
        <fullName evidence="4">DUF4386 domain-containing protein</fullName>
    </recommendedName>
</protein>
<evidence type="ECO:0000256" key="1">
    <source>
        <dbReference type="SAM" id="Phobius"/>
    </source>
</evidence>
<dbReference type="Proteomes" id="UP000315677">
    <property type="component" value="Unassembled WGS sequence"/>
</dbReference>
<reference evidence="2 3" key="1">
    <citation type="submission" date="2019-06" db="EMBL/GenBank/DDBJ databases">
        <title>Sequencing the genomes of 1000 actinobacteria strains.</title>
        <authorList>
            <person name="Klenk H.-P."/>
        </authorList>
    </citation>
    <scope>NUCLEOTIDE SEQUENCE [LARGE SCALE GENOMIC DNA]</scope>
    <source>
        <strain evidence="2 3">DSM 45301</strain>
    </source>
</reference>
<keyword evidence="3" id="KW-1185">Reference proteome</keyword>
<comment type="caution">
    <text evidence="2">The sequence shown here is derived from an EMBL/GenBank/DDBJ whole genome shotgun (WGS) entry which is preliminary data.</text>
</comment>
<dbReference type="AlphaFoldDB" id="A0A543DQB1"/>